<proteinExistence type="predicted"/>
<sequence length="67" mass="7197">MAASNVERGAGSSGGGSQGWIRGMFRFITDRNDFRRNLLVNLGLFAAGVWVARNMADIDLMAPQPGV</sequence>
<dbReference type="EMBL" id="KV924073">
    <property type="protein sequence ID" value="PIO37858.1"/>
    <property type="molecule type" value="Genomic_DNA"/>
</dbReference>
<gene>
    <name evidence="3" type="ORF">AB205_0106720</name>
</gene>
<evidence type="ECO:0000313" key="3">
    <source>
        <dbReference type="EMBL" id="PIO37858.1"/>
    </source>
</evidence>
<keyword evidence="4" id="KW-1185">Reference proteome</keyword>
<dbReference type="PANTHER" id="PTHR15527:SF0">
    <property type="entry name" value="MITOCHONDRIAL IMPORT RECEPTOR SUBUNIT TOM6 HOMOLOG"/>
    <property type="match status" value="1"/>
</dbReference>
<reference evidence="4" key="1">
    <citation type="journal article" date="2017" name="Nat. Commun.">
        <title>The North American bullfrog draft genome provides insight into hormonal regulation of long noncoding RNA.</title>
        <authorList>
            <person name="Hammond S.A."/>
            <person name="Warren R.L."/>
            <person name="Vandervalk B.P."/>
            <person name="Kucuk E."/>
            <person name="Khan H."/>
            <person name="Gibb E.A."/>
            <person name="Pandoh P."/>
            <person name="Kirk H."/>
            <person name="Zhao Y."/>
            <person name="Jones M."/>
            <person name="Mungall A.J."/>
            <person name="Coope R."/>
            <person name="Pleasance S."/>
            <person name="Moore R.A."/>
            <person name="Holt R.A."/>
            <person name="Round J.M."/>
            <person name="Ohora S."/>
            <person name="Walle B.V."/>
            <person name="Veldhoen N."/>
            <person name="Helbing C.C."/>
            <person name="Birol I."/>
        </authorList>
    </citation>
    <scope>NUCLEOTIDE SEQUENCE [LARGE SCALE GENOMIC DNA]</scope>
</reference>
<dbReference type="OrthoDB" id="6016677at2759"/>
<organism evidence="3 4">
    <name type="scientific">Aquarana catesbeiana</name>
    <name type="common">American bullfrog</name>
    <name type="synonym">Rana catesbeiana</name>
    <dbReference type="NCBI Taxonomy" id="8400"/>
    <lineage>
        <taxon>Eukaryota</taxon>
        <taxon>Metazoa</taxon>
        <taxon>Chordata</taxon>
        <taxon>Craniata</taxon>
        <taxon>Vertebrata</taxon>
        <taxon>Euteleostomi</taxon>
        <taxon>Amphibia</taxon>
        <taxon>Batrachia</taxon>
        <taxon>Anura</taxon>
        <taxon>Neobatrachia</taxon>
        <taxon>Ranoidea</taxon>
        <taxon>Ranidae</taxon>
        <taxon>Aquarana</taxon>
    </lineage>
</organism>
<dbReference type="Proteomes" id="UP000228934">
    <property type="component" value="Unassembled WGS sequence"/>
</dbReference>
<feature type="region of interest" description="Disordered" evidence="1">
    <location>
        <begin position="1"/>
        <end position="20"/>
    </location>
</feature>
<accession>A0A2G9SCJ1</accession>
<dbReference type="InterPro" id="IPR029182">
    <property type="entry name" value="TOMM6"/>
</dbReference>
<dbReference type="PANTHER" id="PTHR15527">
    <property type="entry name" value="MITOCHONDRIAL IMPORT RECEPTOR SUBUNIT TOM6 HOMOLOG"/>
    <property type="match status" value="1"/>
</dbReference>
<keyword evidence="2" id="KW-0472">Membrane</keyword>
<dbReference type="GO" id="GO:0005742">
    <property type="term" value="C:mitochondrial outer membrane translocase complex"/>
    <property type="evidence" value="ECO:0007669"/>
    <property type="project" value="InterPro"/>
</dbReference>
<keyword evidence="2" id="KW-1133">Transmembrane helix</keyword>
<keyword evidence="2" id="KW-0812">Transmembrane</keyword>
<protein>
    <recommendedName>
        <fullName evidence="5">Mitochondrial import receptor subunit TOM6 homolog</fullName>
    </recommendedName>
</protein>
<dbReference type="AlphaFoldDB" id="A0A2G9SCJ1"/>
<dbReference type="Pfam" id="PF15184">
    <property type="entry name" value="TOM6p"/>
    <property type="match status" value="1"/>
</dbReference>
<feature type="transmembrane region" description="Helical" evidence="2">
    <location>
        <begin position="38"/>
        <end position="56"/>
    </location>
</feature>
<evidence type="ECO:0000256" key="2">
    <source>
        <dbReference type="SAM" id="Phobius"/>
    </source>
</evidence>
<evidence type="ECO:0000256" key="1">
    <source>
        <dbReference type="SAM" id="MobiDB-lite"/>
    </source>
</evidence>
<evidence type="ECO:0000313" key="4">
    <source>
        <dbReference type="Proteomes" id="UP000228934"/>
    </source>
</evidence>
<evidence type="ECO:0008006" key="5">
    <source>
        <dbReference type="Google" id="ProtNLM"/>
    </source>
</evidence>
<name>A0A2G9SCJ1_AQUCT</name>